<accession>A0ABW9UAT7</accession>
<protein>
    <submittedName>
        <fullName evidence="1">Uncharacterized protein</fullName>
    </submittedName>
</protein>
<dbReference type="EMBL" id="WSEM01000016">
    <property type="protein sequence ID" value="MVQ36344.1"/>
    <property type="molecule type" value="Genomic_DNA"/>
</dbReference>
<gene>
    <name evidence="1" type="ORF">GON05_17180</name>
</gene>
<reference evidence="1 2" key="1">
    <citation type="submission" date="2019-12" db="EMBL/GenBank/DDBJ databases">
        <authorList>
            <person name="Huq M.A."/>
        </authorList>
    </citation>
    <scope>NUCLEOTIDE SEQUENCE [LARGE SCALE GENOMIC DNA]</scope>
    <source>
        <strain evidence="1 2">MAH-34</strain>
    </source>
</reference>
<evidence type="ECO:0000313" key="2">
    <source>
        <dbReference type="Proteomes" id="UP000467637"/>
    </source>
</evidence>
<evidence type="ECO:0000313" key="1">
    <source>
        <dbReference type="EMBL" id="MVQ36344.1"/>
    </source>
</evidence>
<sequence length="81" mass="9507">MLNISILKGLSHLGAVQLLLEEGYLEETLIEQTSDECDMLLQYPFTLYDGNNRIIDQIIWVEYCVEVAEDEYEDLKSFWSR</sequence>
<proteinExistence type="predicted"/>
<organism evidence="1 2">
    <name type="scientific">Paenibacillus anseongense</name>
    <dbReference type="NCBI Taxonomy" id="2682845"/>
    <lineage>
        <taxon>Bacteria</taxon>
        <taxon>Bacillati</taxon>
        <taxon>Bacillota</taxon>
        <taxon>Bacilli</taxon>
        <taxon>Bacillales</taxon>
        <taxon>Paenibacillaceae</taxon>
        <taxon>Paenibacillus</taxon>
    </lineage>
</organism>
<comment type="caution">
    <text evidence="1">The sequence shown here is derived from an EMBL/GenBank/DDBJ whole genome shotgun (WGS) entry which is preliminary data.</text>
</comment>
<keyword evidence="2" id="KW-1185">Reference proteome</keyword>
<dbReference type="Proteomes" id="UP000467637">
    <property type="component" value="Unassembled WGS sequence"/>
</dbReference>
<dbReference type="RefSeq" id="WP_157320272.1">
    <property type="nucleotide sequence ID" value="NZ_WSEM01000016.1"/>
</dbReference>
<name>A0ABW9UAT7_9BACL</name>